<name>A0ABU5RH61_9PSEU</name>
<protein>
    <submittedName>
        <fullName evidence="4">GNAT family N-acetyltransferase</fullName>
    </submittedName>
</protein>
<evidence type="ECO:0000256" key="1">
    <source>
        <dbReference type="ARBA" id="ARBA00022679"/>
    </source>
</evidence>
<dbReference type="Gene3D" id="3.40.630.30">
    <property type="match status" value="1"/>
</dbReference>
<evidence type="ECO:0000259" key="3">
    <source>
        <dbReference type="PROSITE" id="PS51186"/>
    </source>
</evidence>
<evidence type="ECO:0000313" key="4">
    <source>
        <dbReference type="EMBL" id="MEA5365592.1"/>
    </source>
</evidence>
<proteinExistence type="predicted"/>
<dbReference type="InterPro" id="IPR000182">
    <property type="entry name" value="GNAT_dom"/>
</dbReference>
<dbReference type="PANTHER" id="PTHR43877">
    <property type="entry name" value="AMINOALKYLPHOSPHONATE N-ACETYLTRANSFERASE-RELATED-RELATED"/>
    <property type="match status" value="1"/>
</dbReference>
<evidence type="ECO:0000256" key="2">
    <source>
        <dbReference type="ARBA" id="ARBA00023315"/>
    </source>
</evidence>
<accession>A0ABU5RH61</accession>
<keyword evidence="1" id="KW-0808">Transferase</keyword>
<dbReference type="RefSeq" id="WP_323334228.1">
    <property type="nucleotide sequence ID" value="NZ_JAYFSI010000012.1"/>
</dbReference>
<dbReference type="EMBL" id="JAYFSI010000012">
    <property type="protein sequence ID" value="MEA5365592.1"/>
    <property type="molecule type" value="Genomic_DNA"/>
</dbReference>
<dbReference type="PROSITE" id="PS51186">
    <property type="entry name" value="GNAT"/>
    <property type="match status" value="1"/>
</dbReference>
<dbReference type="Proteomes" id="UP001304298">
    <property type="component" value="Unassembled WGS sequence"/>
</dbReference>
<gene>
    <name evidence="4" type="ORF">VA596_39120</name>
</gene>
<organism evidence="4 5">
    <name type="scientific">Amycolatopsis heterodermiae</name>
    <dbReference type="NCBI Taxonomy" id="3110235"/>
    <lineage>
        <taxon>Bacteria</taxon>
        <taxon>Bacillati</taxon>
        <taxon>Actinomycetota</taxon>
        <taxon>Actinomycetes</taxon>
        <taxon>Pseudonocardiales</taxon>
        <taxon>Pseudonocardiaceae</taxon>
        <taxon>Amycolatopsis</taxon>
    </lineage>
</organism>
<dbReference type="Pfam" id="PF00583">
    <property type="entry name" value="Acetyltransf_1"/>
    <property type="match status" value="1"/>
</dbReference>
<keyword evidence="5" id="KW-1185">Reference proteome</keyword>
<evidence type="ECO:0000313" key="5">
    <source>
        <dbReference type="Proteomes" id="UP001304298"/>
    </source>
</evidence>
<dbReference type="SUPFAM" id="SSF55729">
    <property type="entry name" value="Acyl-CoA N-acyltransferases (Nat)"/>
    <property type="match status" value="1"/>
</dbReference>
<keyword evidence="2" id="KW-0012">Acyltransferase</keyword>
<comment type="caution">
    <text evidence="4">The sequence shown here is derived from an EMBL/GenBank/DDBJ whole genome shotgun (WGS) entry which is preliminary data.</text>
</comment>
<feature type="domain" description="N-acetyltransferase" evidence="3">
    <location>
        <begin position="2"/>
        <end position="153"/>
    </location>
</feature>
<sequence>MVDIVRATGSQAESFTALMHASSAYQGEYASILDGYSVTPAYVEANPTFAAMDGEELLGFYALLEEPPELDILFVADTAQGLGLGGRLVTHMFAEARSRGMRTVRVVSHPPALGFYLRMGARRTGTIPPRPPKIAWARPEVVFTIPHVRETLT</sequence>
<dbReference type="InterPro" id="IPR050832">
    <property type="entry name" value="Bact_Acetyltransf"/>
</dbReference>
<reference evidence="4 5" key="1">
    <citation type="submission" date="2023-12" db="EMBL/GenBank/DDBJ databases">
        <title>Amycolatopsis sp. V23-08.</title>
        <authorList>
            <person name="Somphong A."/>
        </authorList>
    </citation>
    <scope>NUCLEOTIDE SEQUENCE [LARGE SCALE GENOMIC DNA]</scope>
    <source>
        <strain evidence="4 5">V23-08</strain>
    </source>
</reference>
<dbReference type="CDD" id="cd04301">
    <property type="entry name" value="NAT_SF"/>
    <property type="match status" value="1"/>
</dbReference>
<dbReference type="InterPro" id="IPR016181">
    <property type="entry name" value="Acyl_CoA_acyltransferase"/>
</dbReference>